<organism evidence="6 7">
    <name type="scientific">Mesosutterella porci</name>
    <dbReference type="NCBI Taxonomy" id="2915351"/>
    <lineage>
        <taxon>Bacteria</taxon>
        <taxon>Pseudomonadati</taxon>
        <taxon>Pseudomonadota</taxon>
        <taxon>Betaproteobacteria</taxon>
        <taxon>Burkholderiales</taxon>
        <taxon>Sutterellaceae</taxon>
        <taxon>Mesosutterella</taxon>
    </lineage>
</organism>
<name>A0ABS9MP35_9BURK</name>
<evidence type="ECO:0000259" key="5">
    <source>
        <dbReference type="SMART" id="SM00646"/>
    </source>
</evidence>
<dbReference type="EMBL" id="JAKNCT010000002">
    <property type="protein sequence ID" value="MCG5030374.1"/>
    <property type="molecule type" value="Genomic_DNA"/>
</dbReference>
<dbReference type="Proteomes" id="UP001297600">
    <property type="component" value="Unassembled WGS sequence"/>
</dbReference>
<evidence type="ECO:0000256" key="2">
    <source>
        <dbReference type="ARBA" id="ARBA00011901"/>
    </source>
</evidence>
<evidence type="ECO:0000313" key="6">
    <source>
        <dbReference type="EMBL" id="MCG5030374.1"/>
    </source>
</evidence>
<dbReference type="InterPro" id="IPR050695">
    <property type="entry name" value="N-acetylmuramoyl_amidase_3"/>
</dbReference>
<evidence type="ECO:0000256" key="1">
    <source>
        <dbReference type="ARBA" id="ARBA00001561"/>
    </source>
</evidence>
<dbReference type="Gene3D" id="2.60.40.3500">
    <property type="match status" value="1"/>
</dbReference>
<evidence type="ECO:0000256" key="3">
    <source>
        <dbReference type="ARBA" id="ARBA00022801"/>
    </source>
</evidence>
<dbReference type="RefSeq" id="WP_237978023.1">
    <property type="nucleotide sequence ID" value="NZ_JAKNCT010000002.1"/>
</dbReference>
<dbReference type="PANTHER" id="PTHR30404:SF0">
    <property type="entry name" value="N-ACETYLMURAMOYL-L-ALANINE AMIDASE AMIC"/>
    <property type="match status" value="1"/>
</dbReference>
<feature type="region of interest" description="Disordered" evidence="4">
    <location>
        <begin position="162"/>
        <end position="208"/>
    </location>
</feature>
<dbReference type="Pfam" id="PF01520">
    <property type="entry name" value="Amidase_3"/>
    <property type="match status" value="1"/>
</dbReference>
<protein>
    <recommendedName>
        <fullName evidence="2">N-acetylmuramoyl-L-alanine amidase</fullName>
        <ecNumber evidence="2">3.5.1.28</ecNumber>
    </recommendedName>
</protein>
<feature type="domain" description="MurNAc-LAA" evidence="5">
    <location>
        <begin position="249"/>
        <end position="404"/>
    </location>
</feature>
<dbReference type="SMART" id="SM00646">
    <property type="entry name" value="Ami_3"/>
    <property type="match status" value="1"/>
</dbReference>
<comment type="caution">
    <text evidence="6">The sequence shown here is derived from an EMBL/GenBank/DDBJ whole genome shotgun (WGS) entry which is preliminary data.</text>
</comment>
<gene>
    <name evidence="6" type="ORF">MAF45_02760</name>
</gene>
<keyword evidence="3 6" id="KW-0378">Hydrolase</keyword>
<dbReference type="Pfam" id="PF11741">
    <property type="entry name" value="AMIN"/>
    <property type="match status" value="1"/>
</dbReference>
<dbReference type="PANTHER" id="PTHR30404">
    <property type="entry name" value="N-ACETYLMURAMOYL-L-ALANINE AMIDASE"/>
    <property type="match status" value="1"/>
</dbReference>
<keyword evidence="7" id="KW-1185">Reference proteome</keyword>
<evidence type="ECO:0000313" key="7">
    <source>
        <dbReference type="Proteomes" id="UP001297600"/>
    </source>
</evidence>
<dbReference type="GO" id="GO:0008745">
    <property type="term" value="F:N-acetylmuramoyl-L-alanine amidase activity"/>
    <property type="evidence" value="ECO:0007669"/>
    <property type="project" value="UniProtKB-EC"/>
</dbReference>
<reference evidence="6 7" key="1">
    <citation type="submission" date="2022-02" db="EMBL/GenBank/DDBJ databases">
        <title>Mesosutterella porci, a novel member of the family Sutterellaceae from pig feces.</title>
        <authorList>
            <person name="Wylensek D."/>
            <person name="Clavel T."/>
        </authorList>
    </citation>
    <scope>NUCLEOTIDE SEQUENCE [LARGE SCALE GENOMIC DNA]</scope>
    <source>
        <strain evidence="7">oilRF-744-wt-GAM-9</strain>
    </source>
</reference>
<accession>A0ABS9MP35</accession>
<sequence>MDLVRRDFLARSGGILLFSLLPWDIAYGADILDVRLWPASEYTRITIEHNGNLKFRSFVVRDSSPVRMVVDIEGLALSDSLKKKISEVRPSGPTISAIRIGQNKANVVRLVIDVKEDIRPEIFELAPIANYNRRLVMDLYPKSPRPADSAEAEDDPIAAALGGSRKPAAESPSRSPAGAPTSGSPRITLMIDPGHGGEDPGATGSAGTHEKDVVLSIAQKLEKLVAKENDIQCFKTRGSDYFVPLGERVRLAQKAKANLLVSIHADAWISPSASGSSVFALSERGASSAAAKWLAQQQNEADLIGGINLRGVNRKVQNVIVDMSNSWKISYSLALGQSVLGQLSKLNNLHKHNVEQAGFAVLKGQGIPSILVETAFISNPSEEQRLRNEDYQWQLAQGILGGIKKQIGRDKSLLQG</sequence>
<dbReference type="InterPro" id="IPR021731">
    <property type="entry name" value="AMIN_dom"/>
</dbReference>
<dbReference type="EC" id="3.5.1.28" evidence="2"/>
<evidence type="ECO:0000256" key="4">
    <source>
        <dbReference type="SAM" id="MobiDB-lite"/>
    </source>
</evidence>
<dbReference type="SUPFAM" id="SSF53187">
    <property type="entry name" value="Zn-dependent exopeptidases"/>
    <property type="match status" value="1"/>
</dbReference>
<comment type="catalytic activity">
    <reaction evidence="1">
        <text>Hydrolyzes the link between N-acetylmuramoyl residues and L-amino acid residues in certain cell-wall glycopeptides.</text>
        <dbReference type="EC" id="3.5.1.28"/>
    </reaction>
</comment>
<dbReference type="InterPro" id="IPR002508">
    <property type="entry name" value="MurNAc-LAA_cat"/>
</dbReference>
<proteinExistence type="predicted"/>
<dbReference type="Gene3D" id="3.40.630.40">
    <property type="entry name" value="Zn-dependent exopeptidases"/>
    <property type="match status" value="1"/>
</dbReference>
<dbReference type="CDD" id="cd02696">
    <property type="entry name" value="MurNAc-LAA"/>
    <property type="match status" value="1"/>
</dbReference>